<gene>
    <name evidence="3" type="ORF">AAF712_010431</name>
</gene>
<keyword evidence="2" id="KW-1133">Transmembrane helix</keyword>
<evidence type="ECO:0000313" key="3">
    <source>
        <dbReference type="EMBL" id="KAL0062669.1"/>
    </source>
</evidence>
<comment type="caution">
    <text evidence="3">The sequence shown here is derived from an EMBL/GenBank/DDBJ whole genome shotgun (WGS) entry which is preliminary data.</text>
</comment>
<keyword evidence="2" id="KW-0812">Transmembrane</keyword>
<accession>A0ABR2ZNT3</accession>
<feature type="region of interest" description="Disordered" evidence="1">
    <location>
        <begin position="1"/>
        <end position="33"/>
    </location>
</feature>
<feature type="compositionally biased region" description="Polar residues" evidence="1">
    <location>
        <begin position="130"/>
        <end position="140"/>
    </location>
</feature>
<proteinExistence type="predicted"/>
<reference evidence="3 4" key="1">
    <citation type="submission" date="2024-05" db="EMBL/GenBank/DDBJ databases">
        <title>A draft genome resource for the thread blight pathogen Marasmius tenuissimus strain MS-2.</title>
        <authorList>
            <person name="Yulfo-Soto G.E."/>
            <person name="Baruah I.K."/>
            <person name="Amoako-Attah I."/>
            <person name="Bukari Y."/>
            <person name="Meinhardt L.W."/>
            <person name="Bailey B.A."/>
            <person name="Cohen S.P."/>
        </authorList>
    </citation>
    <scope>NUCLEOTIDE SEQUENCE [LARGE SCALE GENOMIC DNA]</scope>
    <source>
        <strain evidence="3 4">MS-2</strain>
    </source>
</reference>
<feature type="transmembrane region" description="Helical" evidence="2">
    <location>
        <begin position="35"/>
        <end position="57"/>
    </location>
</feature>
<feature type="compositionally biased region" description="Polar residues" evidence="1">
    <location>
        <begin position="113"/>
        <end position="122"/>
    </location>
</feature>
<feature type="compositionally biased region" description="Low complexity" evidence="1">
    <location>
        <begin position="13"/>
        <end position="33"/>
    </location>
</feature>
<keyword evidence="2" id="KW-0472">Membrane</keyword>
<evidence type="ECO:0000256" key="2">
    <source>
        <dbReference type="SAM" id="Phobius"/>
    </source>
</evidence>
<dbReference type="Proteomes" id="UP001437256">
    <property type="component" value="Unassembled WGS sequence"/>
</dbReference>
<evidence type="ECO:0000313" key="4">
    <source>
        <dbReference type="Proteomes" id="UP001437256"/>
    </source>
</evidence>
<sequence>VEEPDNNNENRNGTTAASPSGSSESNSTSSSSTGVVIGGVGSGLALTVGILVVFLIYRKRRDGVIEHGGGLGNAVRGIDPFMARPETFDLHQRALNSLVRQEQLDRMKDELSSLETQSRLNSGNGGHCATSDSAATQSGTMQSDMVVLQEQVRELQAQILRQEHQPAVIDTSPPVYTV</sequence>
<protein>
    <submittedName>
        <fullName evidence="3">Uncharacterized protein</fullName>
    </submittedName>
</protein>
<feature type="non-terminal residue" evidence="3">
    <location>
        <position position="1"/>
    </location>
</feature>
<organism evidence="3 4">
    <name type="scientific">Marasmius tenuissimus</name>
    <dbReference type="NCBI Taxonomy" id="585030"/>
    <lineage>
        <taxon>Eukaryota</taxon>
        <taxon>Fungi</taxon>
        <taxon>Dikarya</taxon>
        <taxon>Basidiomycota</taxon>
        <taxon>Agaricomycotina</taxon>
        <taxon>Agaricomycetes</taxon>
        <taxon>Agaricomycetidae</taxon>
        <taxon>Agaricales</taxon>
        <taxon>Marasmiineae</taxon>
        <taxon>Marasmiaceae</taxon>
        <taxon>Marasmius</taxon>
    </lineage>
</organism>
<keyword evidence="4" id="KW-1185">Reference proteome</keyword>
<name>A0ABR2ZNT3_9AGAR</name>
<feature type="region of interest" description="Disordered" evidence="1">
    <location>
        <begin position="110"/>
        <end position="140"/>
    </location>
</feature>
<dbReference type="EMBL" id="JBBXMP010000099">
    <property type="protein sequence ID" value="KAL0062669.1"/>
    <property type="molecule type" value="Genomic_DNA"/>
</dbReference>
<evidence type="ECO:0000256" key="1">
    <source>
        <dbReference type="SAM" id="MobiDB-lite"/>
    </source>
</evidence>